<dbReference type="InterPro" id="IPR036259">
    <property type="entry name" value="MFS_trans_sf"/>
</dbReference>
<dbReference type="Gene3D" id="1.20.1720.10">
    <property type="entry name" value="Multidrug resistance protein D"/>
    <property type="match status" value="1"/>
</dbReference>
<keyword evidence="3 6" id="KW-0812">Transmembrane</keyword>
<gene>
    <name evidence="8" type="ORF">C8N44_11040</name>
</gene>
<evidence type="ECO:0000256" key="2">
    <source>
        <dbReference type="ARBA" id="ARBA00022448"/>
    </source>
</evidence>
<dbReference type="InterPro" id="IPR005829">
    <property type="entry name" value="Sugar_transporter_CS"/>
</dbReference>
<dbReference type="GO" id="GO:0022857">
    <property type="term" value="F:transmembrane transporter activity"/>
    <property type="evidence" value="ECO:0007669"/>
    <property type="project" value="InterPro"/>
</dbReference>
<comment type="subcellular location">
    <subcellularLocation>
        <location evidence="1">Membrane</location>
        <topology evidence="1">Multi-pass membrane protein</topology>
    </subcellularLocation>
</comment>
<evidence type="ECO:0000313" key="9">
    <source>
        <dbReference type="Proteomes" id="UP000244069"/>
    </source>
</evidence>
<feature type="transmembrane region" description="Helical" evidence="6">
    <location>
        <begin position="350"/>
        <end position="376"/>
    </location>
</feature>
<evidence type="ECO:0000256" key="1">
    <source>
        <dbReference type="ARBA" id="ARBA00004141"/>
    </source>
</evidence>
<dbReference type="OrthoDB" id="9800416at2"/>
<feature type="transmembrane region" description="Helical" evidence="6">
    <location>
        <begin position="173"/>
        <end position="193"/>
    </location>
</feature>
<feature type="transmembrane region" description="Helical" evidence="6">
    <location>
        <begin position="18"/>
        <end position="37"/>
    </location>
</feature>
<dbReference type="InterPro" id="IPR011701">
    <property type="entry name" value="MFS"/>
</dbReference>
<evidence type="ECO:0000259" key="7">
    <source>
        <dbReference type="PROSITE" id="PS50850"/>
    </source>
</evidence>
<keyword evidence="9" id="KW-1185">Reference proteome</keyword>
<dbReference type="AlphaFoldDB" id="A0A2T6AW42"/>
<dbReference type="InterPro" id="IPR020846">
    <property type="entry name" value="MFS_dom"/>
</dbReference>
<accession>A0A2T6AW42</accession>
<sequence length="411" mass="43631">MTDGTPAPRQNAPSRNEFIALMAMMLATVAFSIDAMLPSLPEIGEAMSPDNINRVQLVITSFVLGMGMGTFLTGPLSDALGRKPVIIGGAAVYIAAAAVAAFSQRLEVLLLARLVQGFGAAGPRVVALAIIRDLYAGRGMAQIMSFVMMVFTLVPALAPTIGNGIIALAGWRAVFGAFVIFSLLSVTWLTIRLPETLPKEQRRAFQPAMIGSALREIFAHPVVRLSLVVQTLTFGMMFAFLSSTQQIFDVTFDRGETFHLWFGGIAVCASSASFLNAVLVMRLGMRFLVTTMLKVQVCLTGTMVVLLFAGLHGLPLFAVFVIWQTSIFFQAGLSIGNLNAIAMEPMGHIAGMAASIIGAISTILAVVLGAPIGLAFDGTPRPLAVGILLYAALALLAMLRLGKAEERMGTH</sequence>
<evidence type="ECO:0000256" key="4">
    <source>
        <dbReference type="ARBA" id="ARBA00022989"/>
    </source>
</evidence>
<feature type="transmembrane region" description="Helical" evidence="6">
    <location>
        <begin position="143"/>
        <end position="167"/>
    </location>
</feature>
<dbReference type="GO" id="GO:0005886">
    <property type="term" value="C:plasma membrane"/>
    <property type="evidence" value="ECO:0007669"/>
    <property type="project" value="TreeGrafter"/>
</dbReference>
<reference evidence="8 9" key="1">
    <citation type="submission" date="2018-04" db="EMBL/GenBank/DDBJ databases">
        <title>Genomic Encyclopedia of Archaeal and Bacterial Type Strains, Phase II (KMG-II): from individual species to whole genera.</title>
        <authorList>
            <person name="Goeker M."/>
        </authorList>
    </citation>
    <scope>NUCLEOTIDE SEQUENCE [LARGE SCALE GENOMIC DNA]</scope>
    <source>
        <strain evidence="8 9">DSM 29329</strain>
    </source>
</reference>
<dbReference type="CDD" id="cd17320">
    <property type="entry name" value="MFS_MdfA_MDR_like"/>
    <property type="match status" value="1"/>
</dbReference>
<feature type="domain" description="Major facilitator superfamily (MFS) profile" evidence="7">
    <location>
        <begin position="18"/>
        <end position="409"/>
    </location>
</feature>
<evidence type="ECO:0000256" key="3">
    <source>
        <dbReference type="ARBA" id="ARBA00022692"/>
    </source>
</evidence>
<dbReference type="PROSITE" id="PS00216">
    <property type="entry name" value="SUGAR_TRANSPORT_1"/>
    <property type="match status" value="1"/>
</dbReference>
<dbReference type="Pfam" id="PF07690">
    <property type="entry name" value="MFS_1"/>
    <property type="match status" value="1"/>
</dbReference>
<feature type="transmembrane region" description="Helical" evidence="6">
    <location>
        <begin position="317"/>
        <end position="338"/>
    </location>
</feature>
<dbReference type="GO" id="GO:0140115">
    <property type="term" value="P:export across plasma membrane"/>
    <property type="evidence" value="ECO:0007669"/>
    <property type="project" value="UniProtKB-ARBA"/>
</dbReference>
<evidence type="ECO:0000256" key="5">
    <source>
        <dbReference type="ARBA" id="ARBA00023136"/>
    </source>
</evidence>
<dbReference type="Proteomes" id="UP000244069">
    <property type="component" value="Unassembled WGS sequence"/>
</dbReference>
<dbReference type="PANTHER" id="PTHR23502">
    <property type="entry name" value="MAJOR FACILITATOR SUPERFAMILY"/>
    <property type="match status" value="1"/>
</dbReference>
<keyword evidence="2" id="KW-0813">Transport</keyword>
<keyword evidence="4 6" id="KW-1133">Transmembrane helix</keyword>
<dbReference type="RefSeq" id="WP_107975958.1">
    <property type="nucleotide sequence ID" value="NZ_BMEZ01000012.1"/>
</dbReference>
<organism evidence="8 9">
    <name type="scientific">Allosediminivita pacifica</name>
    <dbReference type="NCBI Taxonomy" id="1267769"/>
    <lineage>
        <taxon>Bacteria</taxon>
        <taxon>Pseudomonadati</taxon>
        <taxon>Pseudomonadota</taxon>
        <taxon>Alphaproteobacteria</taxon>
        <taxon>Rhodobacterales</taxon>
        <taxon>Paracoccaceae</taxon>
        <taxon>Allosediminivita</taxon>
    </lineage>
</organism>
<name>A0A2T6AW42_9RHOB</name>
<proteinExistence type="predicted"/>
<feature type="transmembrane region" description="Helical" evidence="6">
    <location>
        <begin position="261"/>
        <end position="281"/>
    </location>
</feature>
<dbReference type="SUPFAM" id="SSF103473">
    <property type="entry name" value="MFS general substrate transporter"/>
    <property type="match status" value="1"/>
</dbReference>
<evidence type="ECO:0000256" key="6">
    <source>
        <dbReference type="SAM" id="Phobius"/>
    </source>
</evidence>
<dbReference type="EMBL" id="QBKN01000010">
    <property type="protein sequence ID" value="PTX48041.1"/>
    <property type="molecule type" value="Genomic_DNA"/>
</dbReference>
<feature type="transmembrane region" description="Helical" evidence="6">
    <location>
        <begin position="84"/>
        <end position="102"/>
    </location>
</feature>
<feature type="transmembrane region" description="Helical" evidence="6">
    <location>
        <begin position="108"/>
        <end position="131"/>
    </location>
</feature>
<dbReference type="PANTHER" id="PTHR23502:SF132">
    <property type="entry name" value="POLYAMINE TRANSPORTER 2-RELATED"/>
    <property type="match status" value="1"/>
</dbReference>
<comment type="caution">
    <text evidence="8">The sequence shown here is derived from an EMBL/GenBank/DDBJ whole genome shotgun (WGS) entry which is preliminary data.</text>
</comment>
<feature type="transmembrane region" description="Helical" evidence="6">
    <location>
        <begin position="57"/>
        <end position="77"/>
    </location>
</feature>
<protein>
    <submittedName>
        <fullName evidence="8">DHA1 family bicyclomycin/chloramphenicol resistance-like MFS transporter</fullName>
    </submittedName>
</protein>
<feature type="transmembrane region" description="Helical" evidence="6">
    <location>
        <begin position="382"/>
        <end position="401"/>
    </location>
</feature>
<dbReference type="GO" id="GO:0042908">
    <property type="term" value="P:xenobiotic transport"/>
    <property type="evidence" value="ECO:0007669"/>
    <property type="project" value="UniProtKB-ARBA"/>
</dbReference>
<keyword evidence="5 6" id="KW-0472">Membrane</keyword>
<dbReference type="PROSITE" id="PS50850">
    <property type="entry name" value="MFS"/>
    <property type="match status" value="1"/>
</dbReference>
<evidence type="ECO:0000313" key="8">
    <source>
        <dbReference type="EMBL" id="PTX48041.1"/>
    </source>
</evidence>
<feature type="transmembrane region" description="Helical" evidence="6">
    <location>
        <begin position="293"/>
        <end position="311"/>
    </location>
</feature>